<feature type="region of interest" description="Disordered" evidence="2">
    <location>
        <begin position="356"/>
        <end position="474"/>
    </location>
</feature>
<gene>
    <name evidence="3" type="ORF">MYAM1_002825</name>
</gene>
<feature type="compositionally biased region" description="Basic and acidic residues" evidence="2">
    <location>
        <begin position="459"/>
        <end position="474"/>
    </location>
</feature>
<dbReference type="EMBL" id="CP119946">
    <property type="protein sequence ID" value="WFD00079.1"/>
    <property type="molecule type" value="Genomic_DNA"/>
</dbReference>
<reference evidence="3 4" key="1">
    <citation type="submission" date="2023-03" db="EMBL/GenBank/DDBJ databases">
        <title>Mating type loci evolution in Malassezia.</title>
        <authorList>
            <person name="Coelho M.A."/>
        </authorList>
    </citation>
    <scope>NUCLEOTIDE SEQUENCE [LARGE SCALE GENOMIC DNA]</scope>
    <source>
        <strain evidence="3 4">CBS 9725</strain>
    </source>
</reference>
<proteinExistence type="predicted"/>
<sequence>MSTVLSVENPPPPPPRSRARGRASTQKDGEEEGEESEETTMLQREITSKEERIASLETELASAKAAHDEIVERSSNWLQEREEFRLQIQELTTQLQAERERAETAEERVRDLRRTAEESRRAIMLLSSSKNKNEAQRTDTNTDRGNRRNNHSLNTLTSRALSSFHFENEADDSRSLKGLRLSSGSSVTSPTPPASETFAPIKDEDTPGSESMPRPELSTPEIGLMDSSTDTPEPHLNDTEKVSPDMAKSEDTNSGASASTFTSMFGKTSLLRPNFSLRRKPTSSATVPSTDTEVPLDEQPEEQVDTPIAKADMERAQLELKELRTQLMLLQDQLMESKEAEQASEQCIRSLREFIVNSQGGTDPRGETDPTPHDAKPHVEDRLATALDAEPKEVQMPAASPNVENDARQSTAPSSPTGNATALDTVSTDLSDTIPTESMPGTVHVAAEEHDDQFLSPHGSDRELDSTDEAQSKE</sequence>
<feature type="region of interest" description="Disordered" evidence="2">
    <location>
        <begin position="124"/>
        <end position="155"/>
    </location>
</feature>
<feature type="compositionally biased region" description="Acidic residues" evidence="2">
    <location>
        <begin position="294"/>
        <end position="304"/>
    </location>
</feature>
<feature type="compositionally biased region" description="Basic and acidic residues" evidence="2">
    <location>
        <begin position="364"/>
        <end position="393"/>
    </location>
</feature>
<accession>A0AAJ6CIR1</accession>
<feature type="coiled-coil region" evidence="1">
    <location>
        <begin position="313"/>
        <end position="340"/>
    </location>
</feature>
<name>A0AAJ6CIR1_9BASI</name>
<evidence type="ECO:0000256" key="2">
    <source>
        <dbReference type="SAM" id="MobiDB-lite"/>
    </source>
</evidence>
<keyword evidence="1" id="KW-0175">Coiled coil</keyword>
<feature type="region of interest" description="Disordered" evidence="2">
    <location>
        <begin position="181"/>
        <end position="304"/>
    </location>
</feature>
<protein>
    <submittedName>
        <fullName evidence="3">Uncharacterized protein</fullName>
    </submittedName>
</protein>
<feature type="compositionally biased region" description="Acidic residues" evidence="2">
    <location>
        <begin position="29"/>
        <end position="38"/>
    </location>
</feature>
<feature type="compositionally biased region" description="Polar residues" evidence="2">
    <location>
        <begin position="252"/>
        <end position="266"/>
    </location>
</feature>
<dbReference type="AlphaFoldDB" id="A0AAJ6CIR1"/>
<evidence type="ECO:0000313" key="3">
    <source>
        <dbReference type="EMBL" id="WFD00079.1"/>
    </source>
</evidence>
<feature type="compositionally biased region" description="Low complexity" evidence="2">
    <location>
        <begin position="181"/>
        <end position="197"/>
    </location>
</feature>
<dbReference type="Proteomes" id="UP001219567">
    <property type="component" value="Chromosome 4"/>
</dbReference>
<organism evidence="3 4">
    <name type="scientific">Malassezia yamatoensis</name>
    <dbReference type="NCBI Taxonomy" id="253288"/>
    <lineage>
        <taxon>Eukaryota</taxon>
        <taxon>Fungi</taxon>
        <taxon>Dikarya</taxon>
        <taxon>Basidiomycota</taxon>
        <taxon>Ustilaginomycotina</taxon>
        <taxon>Malasseziomycetes</taxon>
        <taxon>Malasseziales</taxon>
        <taxon>Malasseziaceae</taxon>
        <taxon>Malassezia</taxon>
    </lineage>
</organism>
<feature type="region of interest" description="Disordered" evidence="2">
    <location>
        <begin position="1"/>
        <end position="45"/>
    </location>
</feature>
<feature type="compositionally biased region" description="Polar residues" evidence="2">
    <location>
        <begin position="282"/>
        <end position="292"/>
    </location>
</feature>
<feature type="compositionally biased region" description="Basic and acidic residues" evidence="2">
    <location>
        <begin position="232"/>
        <end position="251"/>
    </location>
</feature>
<feature type="compositionally biased region" description="Basic and acidic residues" evidence="2">
    <location>
        <begin position="131"/>
        <end position="146"/>
    </location>
</feature>
<keyword evidence="4" id="KW-1185">Reference proteome</keyword>
<evidence type="ECO:0000256" key="1">
    <source>
        <dbReference type="SAM" id="Coils"/>
    </source>
</evidence>
<feature type="compositionally biased region" description="Polar residues" evidence="2">
    <location>
        <begin position="408"/>
        <end position="436"/>
    </location>
</feature>
<evidence type="ECO:0000313" key="4">
    <source>
        <dbReference type="Proteomes" id="UP001219567"/>
    </source>
</evidence>